<protein>
    <submittedName>
        <fullName evidence="2">Uncharacterized protein</fullName>
    </submittedName>
</protein>
<sequence>MTEPAPALVPDPSGRGTWSLLYSCVLTLTICVWSCIHLSVPAHGEPFWSIQGRKVLWLLAALFAAELVFLAAFQQSCLAKSFLKRLEELRELHVEKHVQMLENRMSQHKFDLAYAYYALMSSFAVDISHLHNSIERATLTANGLLFLAQEGHFIDLPPESIEDHSKANFFTKTLVCIQVLWVVGQAIERTIAGYPLCILEIHTLVHAFCALVMYSLWACKPYDIQRPTLVQSIDQKALAFFVMSSEWRLKRGFQS</sequence>
<dbReference type="OrthoDB" id="9451547at2759"/>
<dbReference type="PANTHER" id="PTHR35043:SF7">
    <property type="entry name" value="TRANSCRIPTION FACTOR DOMAIN-CONTAINING PROTEIN"/>
    <property type="match status" value="1"/>
</dbReference>
<gene>
    <name evidence="2" type="ORF">PAC_04518</name>
</gene>
<evidence type="ECO:0000313" key="2">
    <source>
        <dbReference type="EMBL" id="CZR54634.1"/>
    </source>
</evidence>
<dbReference type="AlphaFoldDB" id="A0A1L7WPD1"/>
<dbReference type="EMBL" id="FJOG01000005">
    <property type="protein sequence ID" value="CZR54634.1"/>
    <property type="molecule type" value="Genomic_DNA"/>
</dbReference>
<reference evidence="2 3" key="1">
    <citation type="submission" date="2016-03" db="EMBL/GenBank/DDBJ databases">
        <authorList>
            <person name="Ploux O."/>
        </authorList>
    </citation>
    <scope>NUCLEOTIDE SEQUENCE [LARGE SCALE GENOMIC DNA]</scope>
    <source>
        <strain evidence="2 3">UAMH 11012</strain>
    </source>
</reference>
<proteinExistence type="predicted"/>
<evidence type="ECO:0000256" key="1">
    <source>
        <dbReference type="SAM" id="Phobius"/>
    </source>
</evidence>
<dbReference type="Proteomes" id="UP000184330">
    <property type="component" value="Unassembled WGS sequence"/>
</dbReference>
<organism evidence="2 3">
    <name type="scientific">Phialocephala subalpina</name>
    <dbReference type="NCBI Taxonomy" id="576137"/>
    <lineage>
        <taxon>Eukaryota</taxon>
        <taxon>Fungi</taxon>
        <taxon>Dikarya</taxon>
        <taxon>Ascomycota</taxon>
        <taxon>Pezizomycotina</taxon>
        <taxon>Leotiomycetes</taxon>
        <taxon>Helotiales</taxon>
        <taxon>Mollisiaceae</taxon>
        <taxon>Phialocephala</taxon>
        <taxon>Phialocephala fortinii species complex</taxon>
    </lineage>
</organism>
<keyword evidence="3" id="KW-1185">Reference proteome</keyword>
<feature type="transmembrane region" description="Helical" evidence="1">
    <location>
        <begin position="20"/>
        <end position="43"/>
    </location>
</feature>
<evidence type="ECO:0000313" key="3">
    <source>
        <dbReference type="Proteomes" id="UP000184330"/>
    </source>
</evidence>
<keyword evidence="1" id="KW-0812">Transmembrane</keyword>
<accession>A0A1L7WPD1</accession>
<keyword evidence="1" id="KW-0472">Membrane</keyword>
<keyword evidence="1" id="KW-1133">Transmembrane helix</keyword>
<feature type="transmembrane region" description="Helical" evidence="1">
    <location>
        <begin position="55"/>
        <end position="73"/>
    </location>
</feature>
<name>A0A1L7WPD1_9HELO</name>
<dbReference type="PANTHER" id="PTHR35043">
    <property type="entry name" value="TRANSCRIPTION FACTOR DOMAIN-CONTAINING PROTEIN"/>
    <property type="match status" value="1"/>
</dbReference>